<dbReference type="RefSeq" id="XP_008479720.1">
    <property type="nucleotide sequence ID" value="XM_008481498.3"/>
</dbReference>
<comment type="similarity">
    <text evidence="2">Belongs to the mitochondrion-specific ribosomal protein mL51 family.</text>
</comment>
<dbReference type="GO" id="GO:0006412">
    <property type="term" value="P:translation"/>
    <property type="evidence" value="ECO:0007669"/>
    <property type="project" value="TreeGrafter"/>
</dbReference>
<evidence type="ECO:0000256" key="8">
    <source>
        <dbReference type="ARBA" id="ARBA00035419"/>
    </source>
</evidence>
<protein>
    <recommendedName>
        <fullName evidence="7">Large ribosomal subunit protein mL51</fullName>
    </recommendedName>
    <alternativeName>
        <fullName evidence="8">39S ribosomal protein L51, mitochondrial</fullName>
    </alternativeName>
</protein>
<dbReference type="Pfam" id="PF10244">
    <property type="entry name" value="MRP-L51"/>
    <property type="match status" value="1"/>
</dbReference>
<sequence length="163" mass="19663">MNVTKFISNFVPLKQFVRFRYWKDQQGAKPLYERRFGYTEKIFQKGLLPRKDGATRINQLPLYRPKDHWNEKRALFGQNDYIDILGNDKIHPTKILYNLPSWLRGQSGNEFQNLLRKKKMLQHGSIPQERPTAWKHMTFRIRKLYDFCNRKTKTGFQKKLKSN</sequence>
<keyword evidence="5" id="KW-0496">Mitochondrion</keyword>
<dbReference type="PANTHER" id="PTHR13409">
    <property type="entry name" value="MITOCHONDRIAL 39S RIBOSOMAL PROTEIN L51"/>
    <property type="match status" value="1"/>
</dbReference>
<dbReference type="PaxDb" id="121845-A0A1S3DDX7"/>
<reference evidence="10" key="1">
    <citation type="submission" date="2025-08" db="UniProtKB">
        <authorList>
            <consortium name="RefSeq"/>
        </authorList>
    </citation>
    <scope>IDENTIFICATION</scope>
</reference>
<dbReference type="GeneID" id="103516530"/>
<dbReference type="KEGG" id="dci:103516530"/>
<dbReference type="GO" id="GO:0005762">
    <property type="term" value="C:mitochondrial large ribosomal subunit"/>
    <property type="evidence" value="ECO:0007669"/>
    <property type="project" value="TreeGrafter"/>
</dbReference>
<evidence type="ECO:0000313" key="9">
    <source>
        <dbReference type="Proteomes" id="UP000079169"/>
    </source>
</evidence>
<keyword evidence="9" id="KW-1185">Reference proteome</keyword>
<dbReference type="GO" id="GO:0003735">
    <property type="term" value="F:structural constituent of ribosome"/>
    <property type="evidence" value="ECO:0007669"/>
    <property type="project" value="InterPro"/>
</dbReference>
<name>A0A1S3DDX7_DIACI</name>
<evidence type="ECO:0000256" key="5">
    <source>
        <dbReference type="ARBA" id="ARBA00023128"/>
    </source>
</evidence>
<dbReference type="CTD" id="51258"/>
<accession>A0A1S3DDX7</accession>
<evidence type="ECO:0000256" key="2">
    <source>
        <dbReference type="ARBA" id="ARBA00010972"/>
    </source>
</evidence>
<dbReference type="STRING" id="121845.A0A1S3DDX7"/>
<evidence type="ECO:0000256" key="7">
    <source>
        <dbReference type="ARBA" id="ARBA00035182"/>
    </source>
</evidence>
<evidence type="ECO:0000256" key="6">
    <source>
        <dbReference type="ARBA" id="ARBA00023274"/>
    </source>
</evidence>
<dbReference type="InterPro" id="IPR019373">
    <property type="entry name" value="Ribosomal_mL51"/>
</dbReference>
<evidence type="ECO:0000313" key="10">
    <source>
        <dbReference type="RefSeq" id="XP_008479720.1"/>
    </source>
</evidence>
<comment type="subcellular location">
    <subcellularLocation>
        <location evidence="1">Mitochondrion</location>
    </subcellularLocation>
</comment>
<dbReference type="AlphaFoldDB" id="A0A1S3DDX7"/>
<keyword evidence="4 10" id="KW-0689">Ribosomal protein</keyword>
<proteinExistence type="inferred from homology"/>
<evidence type="ECO:0000256" key="3">
    <source>
        <dbReference type="ARBA" id="ARBA00022946"/>
    </source>
</evidence>
<evidence type="ECO:0000256" key="4">
    <source>
        <dbReference type="ARBA" id="ARBA00022980"/>
    </source>
</evidence>
<keyword evidence="3" id="KW-0809">Transit peptide</keyword>
<dbReference type="PANTHER" id="PTHR13409:SF0">
    <property type="entry name" value="LARGE RIBOSOMAL SUBUNIT PROTEIN ML51"/>
    <property type="match status" value="1"/>
</dbReference>
<dbReference type="OMA" id="RPKNAWS"/>
<dbReference type="Proteomes" id="UP000079169">
    <property type="component" value="Unplaced"/>
</dbReference>
<organism evidence="9 10">
    <name type="scientific">Diaphorina citri</name>
    <name type="common">Asian citrus psyllid</name>
    <dbReference type="NCBI Taxonomy" id="121845"/>
    <lineage>
        <taxon>Eukaryota</taxon>
        <taxon>Metazoa</taxon>
        <taxon>Ecdysozoa</taxon>
        <taxon>Arthropoda</taxon>
        <taxon>Hexapoda</taxon>
        <taxon>Insecta</taxon>
        <taxon>Pterygota</taxon>
        <taxon>Neoptera</taxon>
        <taxon>Paraneoptera</taxon>
        <taxon>Hemiptera</taxon>
        <taxon>Sternorrhyncha</taxon>
        <taxon>Psylloidea</taxon>
        <taxon>Psyllidae</taxon>
        <taxon>Diaphorininae</taxon>
        <taxon>Diaphorina</taxon>
    </lineage>
</organism>
<gene>
    <name evidence="10" type="primary">LOC103516530</name>
</gene>
<keyword evidence="6" id="KW-0687">Ribonucleoprotein</keyword>
<evidence type="ECO:0000256" key="1">
    <source>
        <dbReference type="ARBA" id="ARBA00004173"/>
    </source>
</evidence>